<protein>
    <submittedName>
        <fullName evidence="5">Chemotaxis protein</fullName>
    </submittedName>
</protein>
<dbReference type="Proteomes" id="UP000339690">
    <property type="component" value="Chromosome"/>
</dbReference>
<evidence type="ECO:0000313" key="5">
    <source>
        <dbReference type="EMBL" id="QGH35581.1"/>
    </source>
</evidence>
<evidence type="ECO:0000259" key="4">
    <source>
        <dbReference type="PROSITE" id="PS50111"/>
    </source>
</evidence>
<gene>
    <name evidence="5" type="ORF">GI584_16670</name>
</gene>
<accession>A0A5Q2TN46</accession>
<evidence type="ECO:0000256" key="1">
    <source>
        <dbReference type="ARBA" id="ARBA00023224"/>
    </source>
</evidence>
<keyword evidence="6" id="KW-1185">Reference proteome</keyword>
<dbReference type="GO" id="GO:0016020">
    <property type="term" value="C:membrane"/>
    <property type="evidence" value="ECO:0007669"/>
    <property type="project" value="InterPro"/>
</dbReference>
<organism evidence="5 6">
    <name type="scientific">Gracilibacillus salitolerans</name>
    <dbReference type="NCBI Taxonomy" id="2663022"/>
    <lineage>
        <taxon>Bacteria</taxon>
        <taxon>Bacillati</taxon>
        <taxon>Bacillota</taxon>
        <taxon>Bacilli</taxon>
        <taxon>Bacillales</taxon>
        <taxon>Bacillaceae</taxon>
        <taxon>Gracilibacillus</taxon>
    </lineage>
</organism>
<evidence type="ECO:0000256" key="2">
    <source>
        <dbReference type="PROSITE-ProRule" id="PRU00284"/>
    </source>
</evidence>
<name>A0A5Q2TN46_9BACI</name>
<dbReference type="KEGG" id="grc:GI584_16670"/>
<dbReference type="AlphaFoldDB" id="A0A5Q2TN46"/>
<dbReference type="InterPro" id="IPR029151">
    <property type="entry name" value="Sensor-like_sf"/>
</dbReference>
<sequence length="285" mass="30846">MEVNVEQYHPIIQAFVRVGPFLQTLINDDITIGIYDAEKLIINYPAQNFSLNVQPGDPLMDGDIVTKAIRENKNQAAAVPSELFGVHLIARAIPLHDEEGNVIGGVGVGQSIADAQKLNETSSNLSTVMDDVTKTVEDMANAINTLSTDIHQVSDRANTVSNSAETIEKMSNVVKEIAEQSNLLGLNASIESARAGEHGKGFAVVADEIRKMANNSKEQVNEIQSITNEIKNAISNLNERIQNVNEQSDSQAASIQELTATMEEVNSNVQVLADLAEKNVAVKEN</sequence>
<feature type="domain" description="Methyl-accepting transducer" evidence="4">
    <location>
        <begin position="108"/>
        <end position="285"/>
    </location>
</feature>
<evidence type="ECO:0000313" key="6">
    <source>
        <dbReference type="Proteomes" id="UP000339690"/>
    </source>
</evidence>
<reference evidence="5 6" key="1">
    <citation type="submission" date="2019-11" db="EMBL/GenBank/DDBJ databases">
        <title>Gracilibacillus salitolerans sp. nov., a moderate halophile isolated from a saline soil in northwest China.</title>
        <authorList>
            <person name="Gan L."/>
        </authorList>
    </citation>
    <scope>NUCLEOTIDE SEQUENCE [LARGE SCALE GENOMIC DNA]</scope>
    <source>
        <strain evidence="5 6">SCU50</strain>
    </source>
</reference>
<dbReference type="PANTHER" id="PTHR32089:SF112">
    <property type="entry name" value="LYSOZYME-LIKE PROTEIN-RELATED"/>
    <property type="match status" value="1"/>
</dbReference>
<dbReference type="PROSITE" id="PS50111">
    <property type="entry name" value="CHEMOTAXIS_TRANSDUC_2"/>
    <property type="match status" value="1"/>
</dbReference>
<feature type="coiled-coil region" evidence="3">
    <location>
        <begin position="209"/>
        <end position="275"/>
    </location>
</feature>
<proteinExistence type="predicted"/>
<dbReference type="InterPro" id="IPR004089">
    <property type="entry name" value="MCPsignal_dom"/>
</dbReference>
<dbReference type="SMART" id="SM00283">
    <property type="entry name" value="MA"/>
    <property type="match status" value="1"/>
</dbReference>
<keyword evidence="1 2" id="KW-0807">Transducer</keyword>
<keyword evidence="3" id="KW-0175">Coiled coil</keyword>
<dbReference type="SUPFAM" id="SSF103190">
    <property type="entry name" value="Sensory domain-like"/>
    <property type="match status" value="1"/>
</dbReference>
<dbReference type="SUPFAM" id="SSF58104">
    <property type="entry name" value="Methyl-accepting chemotaxis protein (MCP) signaling domain"/>
    <property type="match status" value="1"/>
</dbReference>
<evidence type="ECO:0000256" key="3">
    <source>
        <dbReference type="SAM" id="Coils"/>
    </source>
</evidence>
<dbReference type="RefSeq" id="WP_100359663.1">
    <property type="nucleotide sequence ID" value="NZ_CP045915.1"/>
</dbReference>
<dbReference type="EMBL" id="CP045915">
    <property type="protein sequence ID" value="QGH35581.1"/>
    <property type="molecule type" value="Genomic_DNA"/>
</dbReference>
<dbReference type="Gene3D" id="1.10.287.950">
    <property type="entry name" value="Methyl-accepting chemotaxis protein"/>
    <property type="match status" value="1"/>
</dbReference>
<dbReference type="Pfam" id="PF00015">
    <property type="entry name" value="MCPsignal"/>
    <property type="match status" value="1"/>
</dbReference>
<dbReference type="PANTHER" id="PTHR32089">
    <property type="entry name" value="METHYL-ACCEPTING CHEMOTAXIS PROTEIN MCPB"/>
    <property type="match status" value="1"/>
</dbReference>
<dbReference type="GO" id="GO:0007165">
    <property type="term" value="P:signal transduction"/>
    <property type="evidence" value="ECO:0007669"/>
    <property type="project" value="UniProtKB-KW"/>
</dbReference>